<dbReference type="Gene3D" id="3.90.550.10">
    <property type="entry name" value="Spore Coat Polysaccharide Biosynthesis Protein SpsA, Chain A"/>
    <property type="match status" value="1"/>
</dbReference>
<dbReference type="PANTHER" id="PTHR43630">
    <property type="entry name" value="POLY-BETA-1,6-N-ACETYL-D-GLUCOSAMINE SYNTHASE"/>
    <property type="match status" value="1"/>
</dbReference>
<dbReference type="PANTHER" id="PTHR43630:SF1">
    <property type="entry name" value="POLY-BETA-1,6-N-ACETYL-D-GLUCOSAMINE SYNTHASE"/>
    <property type="match status" value="1"/>
</dbReference>
<feature type="transmembrane region" description="Helical" evidence="4">
    <location>
        <begin position="6"/>
        <end position="32"/>
    </location>
</feature>
<keyword evidence="4" id="KW-1133">Transmembrane helix</keyword>
<accession>A0A372LJT1</accession>
<dbReference type="InterPro" id="IPR029044">
    <property type="entry name" value="Nucleotide-diphossugar_trans"/>
</dbReference>
<dbReference type="OrthoDB" id="9766299at2"/>
<dbReference type="AlphaFoldDB" id="A0A372LJT1"/>
<sequence>MNIISILGVLLGWFLVAYMVLVIGFYTVILLISMLQLRRSYHLDSKKLHEEYAHEVYIKPISILVPAYNEEAGIIQSVRSLLSIQYPVFEVVVVNDGSTDETLEKMIEHYEMKPVEKVIRRTLNTEEVKTVYQSDILPHLFLIDKVNGGKADALNAGLNFSNYPYFCSLDGDSILESDAFIKVMKPILDSNGEVIASGGSIRIANGCEIRHGNILNIGLSDNPLVIMQTIEYLRAFLMGRIGLSRHNLLLIVSGAFGVFSKQWVFSAGGYLKDTVGEDMELVVRLHRLIKEKKSKEKIVYVPDPVCWTEVPEEAKYLRRQRRRWHQGLFESLSSHRELLFNPKYGSIGFVSIPYFWIIEFFGPVIEFCGYLYIIFSLFFGGIYLEFAILIFLLSCLYGSVFSMAAVLLEEWSLRKYPKVSDIIKLFLYSLTETLWFRPLTVIWRMEGIWNIIRGNSSWGEMKRKGVSE</sequence>
<dbReference type="GO" id="GO:0016757">
    <property type="term" value="F:glycosyltransferase activity"/>
    <property type="evidence" value="ECO:0007669"/>
    <property type="project" value="UniProtKB-KW"/>
</dbReference>
<feature type="transmembrane region" description="Helical" evidence="4">
    <location>
        <begin position="354"/>
        <end position="380"/>
    </location>
</feature>
<evidence type="ECO:0000313" key="6">
    <source>
        <dbReference type="Proteomes" id="UP000262939"/>
    </source>
</evidence>
<name>A0A372LJT1_9BACI</name>
<dbReference type="SUPFAM" id="SSF53448">
    <property type="entry name" value="Nucleotide-diphospho-sugar transferases"/>
    <property type="match status" value="1"/>
</dbReference>
<comment type="caution">
    <text evidence="5">The sequence shown here is derived from an EMBL/GenBank/DDBJ whole genome shotgun (WGS) entry which is preliminary data.</text>
</comment>
<comment type="similarity">
    <text evidence="1">Belongs to the glycosyltransferase 2 family.</text>
</comment>
<evidence type="ECO:0000256" key="4">
    <source>
        <dbReference type="SAM" id="Phobius"/>
    </source>
</evidence>
<dbReference type="RefSeq" id="WP_117322036.1">
    <property type="nucleotide sequence ID" value="NZ_QVTD01000003.1"/>
</dbReference>
<dbReference type="Pfam" id="PF13641">
    <property type="entry name" value="Glyco_tranf_2_3"/>
    <property type="match status" value="1"/>
</dbReference>
<evidence type="ECO:0000256" key="3">
    <source>
        <dbReference type="ARBA" id="ARBA00022679"/>
    </source>
</evidence>
<evidence type="ECO:0000313" key="5">
    <source>
        <dbReference type="EMBL" id="RFU65866.1"/>
    </source>
</evidence>
<keyword evidence="3 5" id="KW-0808">Transferase</keyword>
<dbReference type="Proteomes" id="UP000262939">
    <property type="component" value="Unassembled WGS sequence"/>
</dbReference>
<protein>
    <submittedName>
        <fullName evidence="5">Glycosyltransferase family 2 protein</fullName>
    </submittedName>
</protein>
<proteinExistence type="inferred from homology"/>
<dbReference type="CDD" id="cd06423">
    <property type="entry name" value="CESA_like"/>
    <property type="match status" value="1"/>
</dbReference>
<keyword evidence="2" id="KW-0328">Glycosyltransferase</keyword>
<reference evidence="5 6" key="1">
    <citation type="submission" date="2018-08" db="EMBL/GenBank/DDBJ databases">
        <title>Bacillus chawlae sp. nov., Bacillus glennii sp. nov., and Bacillus saganii sp. nov. Isolated from the Vehicle Assembly Building at Kennedy Space Center where the Viking Spacecraft were Assembled.</title>
        <authorList>
            <person name="Seuylemezian A."/>
            <person name="Vaishampayan P."/>
        </authorList>
    </citation>
    <scope>NUCLEOTIDE SEQUENCE [LARGE SCALE GENOMIC DNA]</scope>
    <source>
        <strain evidence="5 6">V44-8</strain>
    </source>
</reference>
<feature type="transmembrane region" description="Helical" evidence="4">
    <location>
        <begin position="386"/>
        <end position="408"/>
    </location>
</feature>
<keyword evidence="4" id="KW-0812">Transmembrane</keyword>
<dbReference type="EMBL" id="QVTD01000003">
    <property type="protein sequence ID" value="RFU65866.1"/>
    <property type="molecule type" value="Genomic_DNA"/>
</dbReference>
<evidence type="ECO:0000256" key="2">
    <source>
        <dbReference type="ARBA" id="ARBA00022676"/>
    </source>
</evidence>
<evidence type="ECO:0000256" key="1">
    <source>
        <dbReference type="ARBA" id="ARBA00006739"/>
    </source>
</evidence>
<keyword evidence="4" id="KW-0472">Membrane</keyword>
<gene>
    <name evidence="5" type="ORF">D0466_08365</name>
</gene>
<keyword evidence="6" id="KW-1185">Reference proteome</keyword>
<organism evidence="5 6">
    <name type="scientific">Peribacillus glennii</name>
    <dbReference type="NCBI Taxonomy" id="2303991"/>
    <lineage>
        <taxon>Bacteria</taxon>
        <taxon>Bacillati</taxon>
        <taxon>Bacillota</taxon>
        <taxon>Bacilli</taxon>
        <taxon>Bacillales</taxon>
        <taxon>Bacillaceae</taxon>
        <taxon>Peribacillus</taxon>
    </lineage>
</organism>